<dbReference type="Proteomes" id="UP001269819">
    <property type="component" value="Unassembled WGS sequence"/>
</dbReference>
<dbReference type="InterPro" id="IPR010836">
    <property type="entry name" value="SapC"/>
</dbReference>
<dbReference type="Pfam" id="PF07277">
    <property type="entry name" value="SapC"/>
    <property type="match status" value="1"/>
</dbReference>
<reference evidence="1 2" key="1">
    <citation type="submission" date="2023-10" db="EMBL/GenBank/DDBJ databases">
        <title>Characteristics and mechanism of a salt-tolerant marine origin heterotrophic nitrifying- aerobic denitrifying bacteria Marinobacter xestospongiae HN1.</title>
        <authorList>
            <person name="Qi R."/>
        </authorList>
    </citation>
    <scope>NUCLEOTIDE SEQUENCE [LARGE SCALE GENOMIC DNA]</scope>
    <source>
        <strain evidence="1 2">HN1</strain>
    </source>
</reference>
<name>A0ABU3W064_9GAMM</name>
<evidence type="ECO:0000313" key="2">
    <source>
        <dbReference type="Proteomes" id="UP001269819"/>
    </source>
</evidence>
<comment type="caution">
    <text evidence="1">The sequence shown here is derived from an EMBL/GenBank/DDBJ whole genome shotgun (WGS) entry which is preliminary data.</text>
</comment>
<keyword evidence="2" id="KW-1185">Reference proteome</keyword>
<protein>
    <submittedName>
        <fullName evidence="1">SapC family protein</fullName>
    </submittedName>
</protein>
<accession>A0ABU3W064</accession>
<dbReference type="RefSeq" id="WP_316974410.1">
    <property type="nucleotide sequence ID" value="NZ_JAWIIJ010000010.1"/>
</dbReference>
<organism evidence="1 2">
    <name type="scientific">Marinobacter xestospongiae</name>
    <dbReference type="NCBI Taxonomy" id="994319"/>
    <lineage>
        <taxon>Bacteria</taxon>
        <taxon>Pseudomonadati</taxon>
        <taxon>Pseudomonadota</taxon>
        <taxon>Gammaproteobacteria</taxon>
        <taxon>Pseudomonadales</taxon>
        <taxon>Marinobacteraceae</taxon>
        <taxon>Marinobacter</taxon>
    </lineage>
</organism>
<sequence length="264" mass="28911">MTDWVVVSRDTHVTTHFRRRQHYGFSRSMAVSGVVMSELEFLVGHYVMAFIEEGDSFLPVALLGGGPVGNAYLDRYDQWQAPYTPALLRGFPFGLGFRGEGAEPVLGILRDQLCQAPEGEPLFESDGTMTEVVRRTLDLLRECDRQKGIAVSASACLQAAGVISPWAPEITINDEAVRLNGLFQVNERKLSALDESAYSALRGAPMTLAVAQRLSMAALPALNRRLQCRSDMLCAASSEPDLDQLFSDGEDDVLSFGSSTMDKL</sequence>
<proteinExistence type="predicted"/>
<dbReference type="EMBL" id="JAWIIJ010000010">
    <property type="protein sequence ID" value="MDV2079933.1"/>
    <property type="molecule type" value="Genomic_DNA"/>
</dbReference>
<evidence type="ECO:0000313" key="1">
    <source>
        <dbReference type="EMBL" id="MDV2079933.1"/>
    </source>
</evidence>
<gene>
    <name evidence="1" type="ORF">RYS15_14685</name>
</gene>